<sequence length="204" mass="22674">MPPLARILLHSSASAIMIYGYKSLQSLPVNDFIEQQYGGHLQYLTIQGLFIACAAMTFSLLKDLFPSATVLGPLKRILLIVSYASLDCHFDGEPSSSSDSPQFIRIPLRTDISLHAVPAITLLADFLLFERKYTKNEVLYGAPAVSLGYSALYAWWVEHCATFNNGRFPYPFLTDNPPEIRLAIYVGAGTLALSSFWLINRLHA</sequence>
<dbReference type="GO" id="GO:0016020">
    <property type="term" value="C:membrane"/>
    <property type="evidence" value="ECO:0007669"/>
    <property type="project" value="InterPro"/>
</dbReference>
<dbReference type="Proteomes" id="UP000799118">
    <property type="component" value="Unassembled WGS sequence"/>
</dbReference>
<evidence type="ECO:0000256" key="1">
    <source>
        <dbReference type="ARBA" id="ARBA00004127"/>
    </source>
</evidence>
<dbReference type="PANTHER" id="PTHR10989">
    <property type="entry name" value="ANDROGEN-INDUCED PROTEIN 1-RELATED"/>
    <property type="match status" value="1"/>
</dbReference>
<dbReference type="PANTHER" id="PTHR10989:SF16">
    <property type="entry name" value="AT02829P-RELATED"/>
    <property type="match status" value="1"/>
</dbReference>
<gene>
    <name evidence="6" type="ORF">BT96DRAFT_1019605</name>
</gene>
<keyword evidence="2 5" id="KW-0812">Transmembrane</keyword>
<evidence type="ECO:0008006" key="8">
    <source>
        <dbReference type="Google" id="ProtNLM"/>
    </source>
</evidence>
<feature type="transmembrane region" description="Helical" evidence="5">
    <location>
        <begin position="180"/>
        <end position="199"/>
    </location>
</feature>
<name>A0A6A4HQI6_9AGAR</name>
<dbReference type="OrthoDB" id="1898221at2759"/>
<evidence type="ECO:0000313" key="6">
    <source>
        <dbReference type="EMBL" id="KAE9399284.1"/>
    </source>
</evidence>
<keyword evidence="3 5" id="KW-1133">Transmembrane helix</keyword>
<keyword evidence="7" id="KW-1185">Reference proteome</keyword>
<organism evidence="6 7">
    <name type="scientific">Gymnopus androsaceus JB14</name>
    <dbReference type="NCBI Taxonomy" id="1447944"/>
    <lineage>
        <taxon>Eukaryota</taxon>
        <taxon>Fungi</taxon>
        <taxon>Dikarya</taxon>
        <taxon>Basidiomycota</taxon>
        <taxon>Agaricomycotina</taxon>
        <taxon>Agaricomycetes</taxon>
        <taxon>Agaricomycetidae</taxon>
        <taxon>Agaricales</taxon>
        <taxon>Marasmiineae</taxon>
        <taxon>Omphalotaceae</taxon>
        <taxon>Gymnopus</taxon>
    </lineage>
</organism>
<feature type="transmembrane region" description="Helical" evidence="5">
    <location>
        <begin position="44"/>
        <end position="61"/>
    </location>
</feature>
<proteinExistence type="predicted"/>
<evidence type="ECO:0000256" key="4">
    <source>
        <dbReference type="ARBA" id="ARBA00023136"/>
    </source>
</evidence>
<evidence type="ECO:0000256" key="5">
    <source>
        <dbReference type="SAM" id="Phobius"/>
    </source>
</evidence>
<comment type="subcellular location">
    <subcellularLocation>
        <location evidence="1">Endomembrane system</location>
        <topology evidence="1">Multi-pass membrane protein</topology>
    </subcellularLocation>
</comment>
<dbReference type="AlphaFoldDB" id="A0A6A4HQI6"/>
<protein>
    <recommendedName>
        <fullName evidence="8">FAR-17a/AIG1-like protein</fullName>
    </recommendedName>
</protein>
<feature type="transmembrane region" description="Helical" evidence="5">
    <location>
        <begin position="7"/>
        <end position="24"/>
    </location>
</feature>
<dbReference type="GO" id="GO:0012505">
    <property type="term" value="C:endomembrane system"/>
    <property type="evidence" value="ECO:0007669"/>
    <property type="project" value="UniProtKB-SubCell"/>
</dbReference>
<feature type="transmembrane region" description="Helical" evidence="5">
    <location>
        <begin position="138"/>
        <end position="156"/>
    </location>
</feature>
<dbReference type="EMBL" id="ML769471">
    <property type="protein sequence ID" value="KAE9399284.1"/>
    <property type="molecule type" value="Genomic_DNA"/>
</dbReference>
<keyword evidence="4 5" id="KW-0472">Membrane</keyword>
<evidence type="ECO:0000256" key="2">
    <source>
        <dbReference type="ARBA" id="ARBA00022692"/>
    </source>
</evidence>
<evidence type="ECO:0000256" key="3">
    <source>
        <dbReference type="ARBA" id="ARBA00022989"/>
    </source>
</evidence>
<evidence type="ECO:0000313" key="7">
    <source>
        <dbReference type="Proteomes" id="UP000799118"/>
    </source>
</evidence>
<dbReference type="Pfam" id="PF04750">
    <property type="entry name" value="Far-17a_AIG1"/>
    <property type="match status" value="1"/>
</dbReference>
<dbReference type="InterPro" id="IPR006838">
    <property type="entry name" value="ADTRP_AIG1"/>
</dbReference>
<accession>A0A6A4HQI6</accession>
<reference evidence="6" key="1">
    <citation type="journal article" date="2019" name="Environ. Microbiol.">
        <title>Fungal ecological strategies reflected in gene transcription - a case study of two litter decomposers.</title>
        <authorList>
            <person name="Barbi F."/>
            <person name="Kohler A."/>
            <person name="Barry K."/>
            <person name="Baskaran P."/>
            <person name="Daum C."/>
            <person name="Fauchery L."/>
            <person name="Ihrmark K."/>
            <person name="Kuo A."/>
            <person name="LaButti K."/>
            <person name="Lipzen A."/>
            <person name="Morin E."/>
            <person name="Grigoriev I.V."/>
            <person name="Henrissat B."/>
            <person name="Lindahl B."/>
            <person name="Martin F."/>
        </authorList>
    </citation>
    <scope>NUCLEOTIDE SEQUENCE</scope>
    <source>
        <strain evidence="6">JB14</strain>
    </source>
</reference>